<sequence>MDDGKPTGPQAKWWSRPMARRADRPEPDSGPAPAATPKPEEPTAPDRAA</sequence>
<organism evidence="2 3">
    <name type="scientific">Streptomyces parvus</name>
    <dbReference type="NCBI Taxonomy" id="66428"/>
    <lineage>
        <taxon>Bacteria</taxon>
        <taxon>Bacillati</taxon>
        <taxon>Actinomycetota</taxon>
        <taxon>Actinomycetes</taxon>
        <taxon>Kitasatosporales</taxon>
        <taxon>Streptomycetaceae</taxon>
        <taxon>Streptomyces</taxon>
    </lineage>
</organism>
<evidence type="ECO:0008006" key="4">
    <source>
        <dbReference type="Google" id="ProtNLM"/>
    </source>
</evidence>
<dbReference type="EMBL" id="JAAGMP010000489">
    <property type="protein sequence ID" value="NEC18588.1"/>
    <property type="molecule type" value="Genomic_DNA"/>
</dbReference>
<gene>
    <name evidence="2" type="ORF">G3I50_10000</name>
</gene>
<dbReference type="AlphaFoldDB" id="A0A7K3RTN8"/>
<evidence type="ECO:0000313" key="3">
    <source>
        <dbReference type="Proteomes" id="UP000469670"/>
    </source>
</evidence>
<accession>A0A7K3RTN8</accession>
<reference evidence="2 3" key="1">
    <citation type="submission" date="2020-01" db="EMBL/GenBank/DDBJ databases">
        <title>Insect and environment-associated Actinomycetes.</title>
        <authorList>
            <person name="Currrie C."/>
            <person name="Chevrette M."/>
            <person name="Carlson C."/>
            <person name="Stubbendieck R."/>
            <person name="Wendt-Pienkowski E."/>
        </authorList>
    </citation>
    <scope>NUCLEOTIDE SEQUENCE [LARGE SCALE GENOMIC DNA]</scope>
    <source>
        <strain evidence="2 3">SID7590</strain>
    </source>
</reference>
<feature type="non-terminal residue" evidence="2">
    <location>
        <position position="49"/>
    </location>
</feature>
<comment type="caution">
    <text evidence="2">The sequence shown here is derived from an EMBL/GenBank/DDBJ whole genome shotgun (WGS) entry which is preliminary data.</text>
</comment>
<feature type="region of interest" description="Disordered" evidence="1">
    <location>
        <begin position="1"/>
        <end position="49"/>
    </location>
</feature>
<protein>
    <recommendedName>
        <fullName evidence="4">Protease</fullName>
    </recommendedName>
</protein>
<dbReference type="Proteomes" id="UP000469670">
    <property type="component" value="Unassembled WGS sequence"/>
</dbReference>
<evidence type="ECO:0000256" key="1">
    <source>
        <dbReference type="SAM" id="MobiDB-lite"/>
    </source>
</evidence>
<name>A0A7K3RTN8_9ACTN</name>
<evidence type="ECO:0000313" key="2">
    <source>
        <dbReference type="EMBL" id="NEC18588.1"/>
    </source>
</evidence>
<proteinExistence type="predicted"/>